<dbReference type="InterPro" id="IPR002060">
    <property type="entry name" value="Squ/phyt_synthse"/>
</dbReference>
<dbReference type="RefSeq" id="WP_042532071.1">
    <property type="nucleotide sequence ID" value="NZ_CAXOIH010000014.1"/>
</dbReference>
<dbReference type="OrthoDB" id="9787280at2"/>
<reference evidence="1 2" key="1">
    <citation type="submission" date="2014-11" db="EMBL/GenBank/DDBJ databases">
        <authorList>
            <person name="Urmite Genomes Urmite Genomes"/>
        </authorList>
    </citation>
    <scope>NUCLEOTIDE SEQUENCE [LARGE SCALE GENOMIC DNA]</scope>
    <source>
        <strain evidence="1 2">Oc5</strain>
    </source>
</reference>
<accession>A0A0A1MRY3</accession>
<dbReference type="InterPro" id="IPR008949">
    <property type="entry name" value="Isoprenoid_synthase_dom_sf"/>
</dbReference>
<keyword evidence="2" id="KW-1185">Reference proteome</keyword>
<dbReference type="EMBL" id="CDGG01000001">
    <property type="protein sequence ID" value="CEI82327.1"/>
    <property type="molecule type" value="Genomic_DNA"/>
</dbReference>
<dbReference type="PANTHER" id="PTHR11626">
    <property type="entry name" value="FARNESYL-DIPHOSPHATE FARNESYLTRANSFERASE"/>
    <property type="match status" value="1"/>
</dbReference>
<dbReference type="GO" id="GO:0045338">
    <property type="term" value="P:farnesyl diphosphate metabolic process"/>
    <property type="evidence" value="ECO:0007669"/>
    <property type="project" value="InterPro"/>
</dbReference>
<evidence type="ECO:0000313" key="1">
    <source>
        <dbReference type="EMBL" id="CEI82327.1"/>
    </source>
</evidence>
<proteinExistence type="predicted"/>
<name>A0A0A1MRY3_9BACI</name>
<organism evidence="1 2">
    <name type="scientific">Oceanobacillus oncorhynchi</name>
    <dbReference type="NCBI Taxonomy" id="545501"/>
    <lineage>
        <taxon>Bacteria</taxon>
        <taxon>Bacillati</taxon>
        <taxon>Bacillota</taxon>
        <taxon>Bacilli</taxon>
        <taxon>Bacillales</taxon>
        <taxon>Bacillaceae</taxon>
        <taxon>Oceanobacillus</taxon>
    </lineage>
</organism>
<dbReference type="Proteomes" id="UP000040453">
    <property type="component" value="Unassembled WGS sequence"/>
</dbReference>
<dbReference type="SUPFAM" id="SSF48576">
    <property type="entry name" value="Terpenoid synthases"/>
    <property type="match status" value="1"/>
</dbReference>
<dbReference type="AlphaFoldDB" id="A0A0A1MRY3"/>
<dbReference type="Gene3D" id="1.10.600.10">
    <property type="entry name" value="Farnesyl Diphosphate Synthase"/>
    <property type="match status" value="1"/>
</dbReference>
<dbReference type="InterPro" id="IPR044844">
    <property type="entry name" value="Trans_IPPS_euk-type"/>
</dbReference>
<dbReference type="GO" id="GO:0051996">
    <property type="term" value="F:squalene synthase [NAD(P)H] activity"/>
    <property type="evidence" value="ECO:0007669"/>
    <property type="project" value="InterPro"/>
</dbReference>
<dbReference type="Pfam" id="PF00494">
    <property type="entry name" value="SQS_PSY"/>
    <property type="match status" value="1"/>
</dbReference>
<evidence type="ECO:0000313" key="2">
    <source>
        <dbReference type="Proteomes" id="UP000040453"/>
    </source>
</evidence>
<dbReference type="STRING" id="545501.BN997_02188"/>
<protein>
    <submittedName>
        <fullName evidence="1">All-trans-phytoene synthase/15-cis-phytoene synthase</fullName>
    </submittedName>
</protein>
<gene>
    <name evidence="1" type="primary">crtB</name>
    <name evidence="1" type="ORF">BN997_02188</name>
</gene>
<dbReference type="PANTHER" id="PTHR11626:SF2">
    <property type="entry name" value="SQUALENE SYNTHASE"/>
    <property type="match status" value="1"/>
</dbReference>
<sequence length="273" mass="31474">MSSKATLEKDAMKVLKQTSRTFYIPIKLLNKTLRKTVGSAYLCMRAVDEIEDHEEMDAEVKQHLLMETSRLLKEPVFPRGAYEQLVAPHEKELPEVTLRLPDWIDFCPDDIEQKVKDSTSEMAEGMAKWTRKEWNVQTKEDLDEYTYYVAGLVGVMLSDIWNWYDGTETDRDLAIGYGRGLQAVNILRNVDEDAERGVGFFPDDWSKKEMFAYAEANLQKADQYMTQITTKNILLFCRIPLALAHKTLNALKTGKEKMSRDEVEETVDKIINS</sequence>